<keyword evidence="3" id="KW-1185">Reference proteome</keyword>
<reference evidence="2 3" key="1">
    <citation type="journal article" date="2017" name="Genome Announc.">
        <title>Genome sequence of the saprophytic ascomycete Epicoccum nigrum ICMP 19927 strain isolated from New Zealand.</title>
        <authorList>
            <person name="Fokin M."/>
            <person name="Fleetwood D."/>
            <person name="Weir B.S."/>
            <person name="Villas-Boas S.G."/>
        </authorList>
    </citation>
    <scope>NUCLEOTIDE SEQUENCE [LARGE SCALE GENOMIC DNA]</scope>
    <source>
        <strain evidence="2 3">ICMP 19927</strain>
    </source>
</reference>
<evidence type="ECO:0000256" key="1">
    <source>
        <dbReference type="SAM" id="MobiDB-lite"/>
    </source>
</evidence>
<dbReference type="Proteomes" id="UP000193240">
    <property type="component" value="Unassembled WGS sequence"/>
</dbReference>
<dbReference type="InParanoid" id="A0A1Y2MI99"/>
<feature type="region of interest" description="Disordered" evidence="1">
    <location>
        <begin position="71"/>
        <end position="204"/>
    </location>
</feature>
<name>A0A1Y2MI99_EPING</name>
<feature type="compositionally biased region" description="Gly residues" evidence="1">
    <location>
        <begin position="144"/>
        <end position="155"/>
    </location>
</feature>
<feature type="compositionally biased region" description="Basic and acidic residues" evidence="1">
    <location>
        <begin position="186"/>
        <end position="204"/>
    </location>
</feature>
<sequence>MYQRNVCPTVGALRRTLAADVAAAPRGSARAFSVSARRFDEPKDAAPAAPAAPVQDSRKTRAAAALKQISRLGANRRIQPGGLAKGNFPSGQTEGQLARGPARPEGTLKITRQASGPDGPSGGAPPPGVMARAPAKLNLSRGPRGPGNGPGGSGRRAGPNLRGRERKAGGAGGGGAGGKGPKRRERKSEDEGKKMEVEEVKPEHVLSDGMVHQLLRLQRKEWDRTPYEPKYAPGSFAANQLIHAGREFFRGEPPPVKKWGPLEKMIGVVGMHNAEAHLKVRRVTDLDDERLGERREHFESGDIEIKAKAPESKHVKAPAANAPAAVAQAAAAAEVPAPKQAPIVQ</sequence>
<protein>
    <submittedName>
        <fullName evidence="2">Uncharacterized protein</fullName>
    </submittedName>
</protein>
<organism evidence="2 3">
    <name type="scientific">Epicoccum nigrum</name>
    <name type="common">Soil fungus</name>
    <name type="synonym">Epicoccum purpurascens</name>
    <dbReference type="NCBI Taxonomy" id="105696"/>
    <lineage>
        <taxon>Eukaryota</taxon>
        <taxon>Fungi</taxon>
        <taxon>Dikarya</taxon>
        <taxon>Ascomycota</taxon>
        <taxon>Pezizomycotina</taxon>
        <taxon>Dothideomycetes</taxon>
        <taxon>Pleosporomycetidae</taxon>
        <taxon>Pleosporales</taxon>
        <taxon>Pleosporineae</taxon>
        <taxon>Didymellaceae</taxon>
        <taxon>Epicoccum</taxon>
    </lineage>
</organism>
<feature type="compositionally biased region" description="Gly residues" evidence="1">
    <location>
        <begin position="169"/>
        <end position="179"/>
    </location>
</feature>
<gene>
    <name evidence="2" type="ORF">B5807_00957</name>
</gene>
<proteinExistence type="predicted"/>
<accession>A0A1Y2MI99</accession>
<dbReference type="AlphaFoldDB" id="A0A1Y2MI99"/>
<dbReference type="OMA" id="WGPLEKR"/>
<dbReference type="EMBL" id="KZ107838">
    <property type="protein sequence ID" value="OSS54988.1"/>
    <property type="molecule type" value="Genomic_DNA"/>
</dbReference>
<evidence type="ECO:0000313" key="3">
    <source>
        <dbReference type="Proteomes" id="UP000193240"/>
    </source>
</evidence>
<evidence type="ECO:0000313" key="2">
    <source>
        <dbReference type="EMBL" id="OSS54988.1"/>
    </source>
</evidence>
<feature type="region of interest" description="Disordered" evidence="1">
    <location>
        <begin position="37"/>
        <end position="58"/>
    </location>
</feature>